<dbReference type="InterPro" id="IPR050272">
    <property type="entry name" value="Isochorismatase-like_hydrls"/>
</dbReference>
<evidence type="ECO:0000313" key="3">
    <source>
        <dbReference type="EMBL" id="MFC6704261.1"/>
    </source>
</evidence>
<organism evidence="3 4">
    <name type="scientific">Flexivirga alba</name>
    <dbReference type="NCBI Taxonomy" id="702742"/>
    <lineage>
        <taxon>Bacteria</taxon>
        <taxon>Bacillati</taxon>
        <taxon>Actinomycetota</taxon>
        <taxon>Actinomycetes</taxon>
        <taxon>Micrococcales</taxon>
        <taxon>Dermacoccaceae</taxon>
        <taxon>Flexivirga</taxon>
    </lineage>
</organism>
<dbReference type="RefSeq" id="WP_382398327.1">
    <property type="nucleotide sequence ID" value="NZ_JBHSWH010000001.1"/>
</dbReference>
<dbReference type="InterPro" id="IPR036380">
    <property type="entry name" value="Isochorismatase-like_sf"/>
</dbReference>
<dbReference type="SUPFAM" id="SSF52499">
    <property type="entry name" value="Isochorismatase-like hydrolases"/>
    <property type="match status" value="1"/>
</dbReference>
<accession>A0ABW2ACU6</accession>
<keyword evidence="4" id="KW-1185">Reference proteome</keyword>
<keyword evidence="1 3" id="KW-0378">Hydrolase</keyword>
<dbReference type="PANTHER" id="PTHR43540">
    <property type="entry name" value="PEROXYUREIDOACRYLATE/UREIDOACRYLATE AMIDOHYDROLASE-RELATED"/>
    <property type="match status" value="1"/>
</dbReference>
<evidence type="ECO:0000259" key="2">
    <source>
        <dbReference type="Pfam" id="PF00857"/>
    </source>
</evidence>
<dbReference type="EMBL" id="JBHSWH010000001">
    <property type="protein sequence ID" value="MFC6704261.1"/>
    <property type="molecule type" value="Genomic_DNA"/>
</dbReference>
<sequence>MDTPIDPTAALIVVDMQKGILRMPPAEAVAPLVDANARLAGAFHAADKPVAWVNATGLPRGRVARPIPEPAELPADFTDLHDGMPAEDRDIRVSKPLTWSAFAGTDLADQLRARGITQVVVTGIATGAGVESTARSAYDEGFDVVVVSDAVLDGNPTRHRNTLEEAIPSIGHVVTSGEVVAALSN</sequence>
<dbReference type="Proteomes" id="UP001596298">
    <property type="component" value="Unassembled WGS sequence"/>
</dbReference>
<protein>
    <submittedName>
        <fullName evidence="3">Cysteine hydrolase family protein</fullName>
    </submittedName>
</protein>
<dbReference type="PANTHER" id="PTHR43540:SF7">
    <property type="entry name" value="ISOCHORISMATASE FAMILY PROTEIN YECD"/>
    <property type="match status" value="1"/>
</dbReference>
<feature type="domain" description="Isochorismatase-like" evidence="2">
    <location>
        <begin position="9"/>
        <end position="176"/>
    </location>
</feature>
<comment type="caution">
    <text evidence="3">The sequence shown here is derived from an EMBL/GenBank/DDBJ whole genome shotgun (WGS) entry which is preliminary data.</text>
</comment>
<dbReference type="CDD" id="cd00431">
    <property type="entry name" value="cysteine_hydrolases"/>
    <property type="match status" value="1"/>
</dbReference>
<name>A0ABW2ACU6_9MICO</name>
<proteinExistence type="predicted"/>
<reference evidence="4" key="1">
    <citation type="journal article" date="2019" name="Int. J. Syst. Evol. Microbiol.">
        <title>The Global Catalogue of Microorganisms (GCM) 10K type strain sequencing project: providing services to taxonomists for standard genome sequencing and annotation.</title>
        <authorList>
            <consortium name="The Broad Institute Genomics Platform"/>
            <consortium name="The Broad Institute Genome Sequencing Center for Infectious Disease"/>
            <person name="Wu L."/>
            <person name="Ma J."/>
        </authorList>
    </citation>
    <scope>NUCLEOTIDE SEQUENCE [LARGE SCALE GENOMIC DNA]</scope>
    <source>
        <strain evidence="4">CCUG 58127</strain>
    </source>
</reference>
<evidence type="ECO:0000313" key="4">
    <source>
        <dbReference type="Proteomes" id="UP001596298"/>
    </source>
</evidence>
<dbReference type="InterPro" id="IPR000868">
    <property type="entry name" value="Isochorismatase-like_dom"/>
</dbReference>
<dbReference type="GO" id="GO:0016787">
    <property type="term" value="F:hydrolase activity"/>
    <property type="evidence" value="ECO:0007669"/>
    <property type="project" value="UniProtKB-KW"/>
</dbReference>
<gene>
    <name evidence="3" type="ORF">ACFQDH_02975</name>
</gene>
<dbReference type="Pfam" id="PF00857">
    <property type="entry name" value="Isochorismatase"/>
    <property type="match status" value="1"/>
</dbReference>
<dbReference type="Gene3D" id="3.40.50.850">
    <property type="entry name" value="Isochorismatase-like"/>
    <property type="match status" value="1"/>
</dbReference>
<evidence type="ECO:0000256" key="1">
    <source>
        <dbReference type="ARBA" id="ARBA00022801"/>
    </source>
</evidence>